<evidence type="ECO:0008006" key="7">
    <source>
        <dbReference type="Google" id="ProtNLM"/>
    </source>
</evidence>
<dbReference type="InterPro" id="IPR041916">
    <property type="entry name" value="Anti_sigma_zinc_sf"/>
</dbReference>
<evidence type="ECO:0000256" key="1">
    <source>
        <dbReference type="ARBA" id="ARBA00023015"/>
    </source>
</evidence>
<organism evidence="5 6">
    <name type="scientific">Streptomyces maoxianensis</name>
    <dbReference type="NCBI Taxonomy" id="1459942"/>
    <lineage>
        <taxon>Bacteria</taxon>
        <taxon>Bacillati</taxon>
        <taxon>Actinomycetota</taxon>
        <taxon>Actinomycetes</taxon>
        <taxon>Kitasatosporales</taxon>
        <taxon>Streptomycetaceae</taxon>
        <taxon>Streptomyces</taxon>
    </lineage>
</organism>
<evidence type="ECO:0000313" key="5">
    <source>
        <dbReference type="EMBL" id="MFC4612161.1"/>
    </source>
</evidence>
<keyword evidence="4" id="KW-0812">Transmembrane</keyword>
<feature type="compositionally biased region" description="Low complexity" evidence="3">
    <location>
        <begin position="100"/>
        <end position="114"/>
    </location>
</feature>
<feature type="transmembrane region" description="Helical" evidence="4">
    <location>
        <begin position="139"/>
        <end position="160"/>
    </location>
</feature>
<gene>
    <name evidence="5" type="ORF">ACFO9E_31045</name>
</gene>
<name>A0ABV9GCX6_9ACTN</name>
<evidence type="ECO:0000256" key="3">
    <source>
        <dbReference type="SAM" id="MobiDB-lite"/>
    </source>
</evidence>
<keyword evidence="1" id="KW-0805">Transcription regulation</keyword>
<feature type="compositionally biased region" description="Polar residues" evidence="3">
    <location>
        <begin position="216"/>
        <end position="225"/>
    </location>
</feature>
<dbReference type="EMBL" id="JBHSFE010000029">
    <property type="protein sequence ID" value="MFC4612161.1"/>
    <property type="molecule type" value="Genomic_DNA"/>
</dbReference>
<feature type="region of interest" description="Disordered" evidence="3">
    <location>
        <begin position="200"/>
        <end position="229"/>
    </location>
</feature>
<evidence type="ECO:0000256" key="4">
    <source>
        <dbReference type="SAM" id="Phobius"/>
    </source>
</evidence>
<protein>
    <recommendedName>
        <fullName evidence="7">Zinc-finger domain-containing protein</fullName>
    </recommendedName>
</protein>
<feature type="region of interest" description="Disordered" evidence="3">
    <location>
        <begin position="84"/>
        <end position="138"/>
    </location>
</feature>
<feature type="compositionally biased region" description="Polar residues" evidence="3">
    <location>
        <begin position="84"/>
        <end position="93"/>
    </location>
</feature>
<keyword evidence="4" id="KW-0472">Membrane</keyword>
<evidence type="ECO:0000313" key="6">
    <source>
        <dbReference type="Proteomes" id="UP001595993"/>
    </source>
</evidence>
<evidence type="ECO:0000256" key="2">
    <source>
        <dbReference type="ARBA" id="ARBA00023163"/>
    </source>
</evidence>
<dbReference type="Gene3D" id="1.10.10.1320">
    <property type="entry name" value="Anti-sigma factor, zinc-finger domain"/>
    <property type="match status" value="1"/>
</dbReference>
<accession>A0ABV9GCX6</accession>
<keyword evidence="2" id="KW-0804">Transcription</keyword>
<reference evidence="6" key="1">
    <citation type="journal article" date="2019" name="Int. J. Syst. Evol. Microbiol.">
        <title>The Global Catalogue of Microorganisms (GCM) 10K type strain sequencing project: providing services to taxonomists for standard genome sequencing and annotation.</title>
        <authorList>
            <consortium name="The Broad Institute Genomics Platform"/>
            <consortium name="The Broad Institute Genome Sequencing Center for Infectious Disease"/>
            <person name="Wu L."/>
            <person name="Ma J."/>
        </authorList>
    </citation>
    <scope>NUCLEOTIDE SEQUENCE [LARGE SCALE GENOMIC DNA]</scope>
    <source>
        <strain evidence="6">CGMCC 4.7139</strain>
    </source>
</reference>
<keyword evidence="6" id="KW-1185">Reference proteome</keyword>
<keyword evidence="4" id="KW-1133">Transmembrane helix</keyword>
<comment type="caution">
    <text evidence="5">The sequence shown here is derived from an EMBL/GenBank/DDBJ whole genome shotgun (WGS) entry which is preliminary data.</text>
</comment>
<dbReference type="RefSeq" id="WP_381202008.1">
    <property type="nucleotide sequence ID" value="NZ_JBHSFE010000029.1"/>
</dbReference>
<dbReference type="Proteomes" id="UP001595993">
    <property type="component" value="Unassembled WGS sequence"/>
</dbReference>
<feature type="compositionally biased region" description="Low complexity" evidence="3">
    <location>
        <begin position="121"/>
        <end position="130"/>
    </location>
</feature>
<proteinExistence type="predicted"/>
<sequence length="301" mass="31102">MTSTADTTQHPDVSEISDLTEGLLSPSRTAEVQQHLDRCSLCADVRASLDEIRGLLGTLPGTHRMPADVAGRIDAALAAEALLDSTSPEQTADVSRETEPASVPAAPSAQSTPADRPTGHARAATGPRRGPQARRRRKAVLGAALGAAAVGMSVLLLQSFQSASNSSAQKDASVSSAAGDSHKFSASGLEDRVQALVATSPAQAEPRMEKGPSIEGHSNTNSPRRTPNVAVPPCIQKGTGRTDAPIAVEQGQYEGGSAYLVVLPHSADSDQVQAYVIDASCIATAPASTGKLLLAESYPRR</sequence>